<dbReference type="InterPro" id="IPR029069">
    <property type="entry name" value="HotDog_dom_sf"/>
</dbReference>
<dbReference type="Proteomes" id="UP000239539">
    <property type="component" value="Unassembled WGS sequence"/>
</dbReference>
<evidence type="ECO:0000256" key="2">
    <source>
        <dbReference type="ARBA" id="ARBA00022801"/>
    </source>
</evidence>
<dbReference type="CDD" id="cd03442">
    <property type="entry name" value="BFIT_BACH"/>
    <property type="match status" value="1"/>
</dbReference>
<evidence type="ECO:0000256" key="3">
    <source>
        <dbReference type="PROSITE-ProRule" id="PRU01106"/>
    </source>
</evidence>
<dbReference type="Gene3D" id="3.10.129.10">
    <property type="entry name" value="Hotdog Thioesterase"/>
    <property type="match status" value="1"/>
</dbReference>
<keyword evidence="6" id="KW-1185">Reference proteome</keyword>
<evidence type="ECO:0000313" key="6">
    <source>
        <dbReference type="Proteomes" id="UP000239539"/>
    </source>
</evidence>
<comment type="caution">
    <text evidence="5">The sequence shown here is derived from an EMBL/GenBank/DDBJ whole genome shotgun (WGS) entry which is preliminary data.</text>
</comment>
<dbReference type="EMBL" id="PVNO01000027">
    <property type="protein sequence ID" value="PRO68323.1"/>
    <property type="molecule type" value="Genomic_DNA"/>
</dbReference>
<name>A0ABX5CLP3_9ALTE</name>
<evidence type="ECO:0000313" key="5">
    <source>
        <dbReference type="EMBL" id="PRO68323.1"/>
    </source>
</evidence>
<dbReference type="RefSeq" id="WP_105932030.1">
    <property type="nucleotide sequence ID" value="NZ_PVNO01000027.1"/>
</dbReference>
<gene>
    <name evidence="5" type="ORF">C6Y39_14955</name>
</gene>
<dbReference type="PANTHER" id="PTHR11049:SF16">
    <property type="entry name" value="PROTEIN VDLD"/>
    <property type="match status" value="1"/>
</dbReference>
<dbReference type="SUPFAM" id="SSF54637">
    <property type="entry name" value="Thioesterase/thiol ester dehydrase-isomerase"/>
    <property type="match status" value="1"/>
</dbReference>
<dbReference type="PROSITE" id="PS51770">
    <property type="entry name" value="HOTDOG_ACOT"/>
    <property type="match status" value="1"/>
</dbReference>
<keyword evidence="2 3" id="KW-0378">Hydrolase</keyword>
<organism evidence="5 6">
    <name type="scientific">Alteromonas gracilis</name>
    <dbReference type="NCBI Taxonomy" id="1479524"/>
    <lineage>
        <taxon>Bacteria</taxon>
        <taxon>Pseudomonadati</taxon>
        <taxon>Pseudomonadota</taxon>
        <taxon>Gammaproteobacteria</taxon>
        <taxon>Alteromonadales</taxon>
        <taxon>Alteromonadaceae</taxon>
        <taxon>Alteromonas/Salinimonas group</taxon>
        <taxon>Alteromonas</taxon>
    </lineage>
</organism>
<feature type="domain" description="HotDog ACOT-type" evidence="4">
    <location>
        <begin position="7"/>
        <end position="119"/>
    </location>
</feature>
<dbReference type="InterPro" id="IPR006683">
    <property type="entry name" value="Thioestr_dom"/>
</dbReference>
<dbReference type="PANTHER" id="PTHR11049">
    <property type="entry name" value="ACYL COENZYME A THIOESTER HYDROLASE"/>
    <property type="match status" value="1"/>
</dbReference>
<reference evidence="6" key="1">
    <citation type="journal article" date="2020" name="Int. J. Syst. Evol. Microbiol.">
        <title>Alteromonas alba sp. nov., a marine bacterium isolated from the seawater of the West Pacific Ocean.</title>
        <authorList>
            <person name="Sun C."/>
            <person name="Wu Y.-H."/>
            <person name="Xamxidin M."/>
            <person name="Cheng H."/>
            <person name="Xu X.-W."/>
        </authorList>
    </citation>
    <scope>NUCLEOTIDE SEQUENCE [LARGE SCALE GENOMIC DNA]</scope>
    <source>
        <strain evidence="6">9a2</strain>
    </source>
</reference>
<sequence length="197" mass="21812">MTARSVAFSRTRLTELMVPSFANFGGKVHGGVILSLMDKVAYACASKHAGAYCVTVTVDGVEFLQPVEVGDLLHLDATVHYVGNTSLVVGIKVTTENIKTNEVKHTNNSFFTMVAKDDSGTPVTVPELELTNHHEMRNFVTAIRRSKIRKEAQVKLQRDYDAFIPKEDFALIDAHRCTISFERDSAFDKTNSQCDGK</sequence>
<evidence type="ECO:0000259" key="4">
    <source>
        <dbReference type="PROSITE" id="PS51770"/>
    </source>
</evidence>
<protein>
    <submittedName>
        <fullName evidence="5">Acyl-CoA thioesterase</fullName>
    </submittedName>
</protein>
<dbReference type="Pfam" id="PF03061">
    <property type="entry name" value="4HBT"/>
    <property type="match status" value="1"/>
</dbReference>
<evidence type="ECO:0000256" key="1">
    <source>
        <dbReference type="ARBA" id="ARBA00010458"/>
    </source>
</evidence>
<proteinExistence type="inferred from homology"/>
<comment type="similarity">
    <text evidence="1">Belongs to the acyl coenzyme A hydrolase family.</text>
</comment>
<dbReference type="InterPro" id="IPR040170">
    <property type="entry name" value="Cytosol_ACT"/>
</dbReference>
<accession>A0ABX5CLP3</accession>
<dbReference type="InterPro" id="IPR033120">
    <property type="entry name" value="HOTDOG_ACOT"/>
</dbReference>